<evidence type="ECO:0000256" key="12">
    <source>
        <dbReference type="RuleBase" id="RU362044"/>
    </source>
</evidence>
<dbReference type="PANTHER" id="PTHR30188:SF4">
    <property type="entry name" value="PROTEIN TRIGALACTOSYLDIACYLGLYCEROL 1, CHLOROPLASTIC"/>
    <property type="match status" value="1"/>
</dbReference>
<evidence type="ECO:0000256" key="2">
    <source>
        <dbReference type="ARBA" id="ARBA00004429"/>
    </source>
</evidence>
<comment type="similarity">
    <text evidence="3 12">Belongs to the MlaE permease family.</text>
</comment>
<feature type="transmembrane region" description="Helical" evidence="12">
    <location>
        <begin position="252"/>
        <end position="271"/>
    </location>
</feature>
<dbReference type="NCBIfam" id="NF033619">
    <property type="entry name" value="perm_MlaE_1"/>
    <property type="match status" value="1"/>
</dbReference>
<dbReference type="AlphaFoldDB" id="A0A377SWS1"/>
<reference evidence="14 16" key="2">
    <citation type="submission" date="2019-03" db="EMBL/GenBank/DDBJ databases">
        <title>Genomic Encyclopedia of Type Strains, Phase IV (KMG-IV): sequencing the most valuable type-strain genomes for metagenomic binning, comparative biology and taxonomic classification.</title>
        <authorList>
            <person name="Goeker M."/>
        </authorList>
    </citation>
    <scope>NUCLEOTIDE SEQUENCE [LARGE SCALE GENOMIC DNA]</scope>
    <source>
        <strain evidence="14 16">DSM 3764</strain>
    </source>
</reference>
<keyword evidence="6" id="KW-0813">Transport</keyword>
<name>A0A377SWS1_9NEIS</name>
<dbReference type="OrthoDB" id="9806241at2"/>
<evidence type="ECO:0000256" key="3">
    <source>
        <dbReference type="ARBA" id="ARBA00007556"/>
    </source>
</evidence>
<evidence type="ECO:0000256" key="11">
    <source>
        <dbReference type="ARBA" id="ARBA00023136"/>
    </source>
</evidence>
<evidence type="ECO:0000313" key="16">
    <source>
        <dbReference type="Proteomes" id="UP000295794"/>
    </source>
</evidence>
<gene>
    <name evidence="13" type="primary">mlaE</name>
    <name evidence="14" type="ORF">EV682_107113</name>
    <name evidence="13" type="ORF">NCTC11159_03495</name>
</gene>
<accession>A0A377SWS1</accession>
<dbReference type="GO" id="GO:0043190">
    <property type="term" value="C:ATP-binding cassette (ABC) transporter complex"/>
    <property type="evidence" value="ECO:0007669"/>
    <property type="project" value="InterPro"/>
</dbReference>
<comment type="function">
    <text evidence="1">Part of the ABC transporter complex MlaFEDB, which is involved in a phospholipid transport pathway that maintains lipid asymmetry in the outer membrane by retrograde trafficking of phospholipids from the outer membrane to the inner membrane. Probably responsible for the translocation of the substrate across the membrane.</text>
</comment>
<evidence type="ECO:0000256" key="9">
    <source>
        <dbReference type="ARBA" id="ARBA00022692"/>
    </source>
</evidence>
<evidence type="ECO:0000313" key="15">
    <source>
        <dbReference type="Proteomes" id="UP000255108"/>
    </source>
</evidence>
<evidence type="ECO:0000256" key="7">
    <source>
        <dbReference type="ARBA" id="ARBA00022475"/>
    </source>
</evidence>
<dbReference type="InterPro" id="IPR053408">
    <property type="entry name" value="MlaE_Permease"/>
</dbReference>
<evidence type="ECO:0000256" key="8">
    <source>
        <dbReference type="ARBA" id="ARBA00022519"/>
    </source>
</evidence>
<keyword evidence="16" id="KW-1185">Reference proteome</keyword>
<proteinExistence type="inferred from homology"/>
<comment type="caution">
    <text evidence="12">Lacks conserved residue(s) required for the propagation of feature annotation.</text>
</comment>
<dbReference type="EMBL" id="UGHR01000003">
    <property type="protein sequence ID" value="STR44949.1"/>
    <property type="molecule type" value="Genomic_DNA"/>
</dbReference>
<keyword evidence="11 12" id="KW-0472">Membrane</keyword>
<sequence>MPAIWDWSLAVLNYLFNAISKFGRPFSNIIIKLGFACRFMLAILRHSPTSLLRFQLTMREIWFAGVLSVLIIAVSGLFVGMVLALQGFDTLQRFGATESLGILVALSLVRELGPVVGALLFASRAGSAITAEIGLMKATEQLAAMEMMAVNPIARVVAPRFWGGVISMPLLAAMFSAMGIFGGYLIGVKLLGLDEGAFWSQMQSAVDFRQDVINGVIKSVVFGIAISLIAVFEGYDAPPTAEGVSGATTRTVVTSSLVILALDFVLTAFMFRGI</sequence>
<dbReference type="EMBL" id="SMBT01000007">
    <property type="protein sequence ID" value="TCU85603.1"/>
    <property type="molecule type" value="Genomic_DNA"/>
</dbReference>
<dbReference type="PANTHER" id="PTHR30188">
    <property type="entry name" value="ABC TRANSPORTER PERMEASE PROTEIN-RELATED"/>
    <property type="match status" value="1"/>
</dbReference>
<keyword evidence="8 12" id="KW-0997">Cell inner membrane</keyword>
<organism evidence="13 15">
    <name type="scientific">Iodobacter fluviatilis</name>
    <dbReference type="NCBI Taxonomy" id="537"/>
    <lineage>
        <taxon>Bacteria</taxon>
        <taxon>Pseudomonadati</taxon>
        <taxon>Pseudomonadota</taxon>
        <taxon>Betaproteobacteria</taxon>
        <taxon>Neisseriales</taxon>
        <taxon>Chitinibacteraceae</taxon>
        <taxon>Iodobacter</taxon>
    </lineage>
</organism>
<keyword evidence="7" id="KW-1003">Cell membrane</keyword>
<keyword evidence="9 12" id="KW-0812">Transmembrane</keyword>
<dbReference type="Proteomes" id="UP000295794">
    <property type="component" value="Unassembled WGS sequence"/>
</dbReference>
<dbReference type="GO" id="GO:0005548">
    <property type="term" value="F:phospholipid transporter activity"/>
    <property type="evidence" value="ECO:0007669"/>
    <property type="project" value="TreeGrafter"/>
</dbReference>
<dbReference type="NCBIfam" id="TIGR00056">
    <property type="entry name" value="MlaE family lipid ABC transporter permease subunit"/>
    <property type="match status" value="1"/>
</dbReference>
<comment type="subcellular location">
    <subcellularLocation>
        <location evidence="2 12">Cell inner membrane</location>
        <topology evidence="2 12">Multi-pass membrane protein</topology>
    </subcellularLocation>
</comment>
<feature type="transmembrane region" description="Helical" evidence="12">
    <location>
        <begin position="61"/>
        <end position="88"/>
    </location>
</feature>
<evidence type="ECO:0000256" key="4">
    <source>
        <dbReference type="ARBA" id="ARBA00011380"/>
    </source>
</evidence>
<feature type="transmembrane region" description="Helical" evidence="12">
    <location>
        <begin position="168"/>
        <end position="191"/>
    </location>
</feature>
<comment type="subunit">
    <text evidence="4">The complex is composed of two ATP-binding proteins (MlaF), two transmembrane proteins (MlaE), two cytoplasmic solute-binding proteins (MlaB) and six periplasmic solute-binding proteins (MlaD).</text>
</comment>
<evidence type="ECO:0000313" key="13">
    <source>
        <dbReference type="EMBL" id="STR44949.1"/>
    </source>
</evidence>
<evidence type="ECO:0000313" key="14">
    <source>
        <dbReference type="EMBL" id="TCU85603.1"/>
    </source>
</evidence>
<evidence type="ECO:0000256" key="1">
    <source>
        <dbReference type="ARBA" id="ARBA00002460"/>
    </source>
</evidence>
<evidence type="ECO:0000256" key="10">
    <source>
        <dbReference type="ARBA" id="ARBA00022989"/>
    </source>
</evidence>
<protein>
    <recommendedName>
        <fullName evidence="5">Intermembrane phospholipid transport system permease protein MlaE</fullName>
    </recommendedName>
</protein>
<dbReference type="Pfam" id="PF02405">
    <property type="entry name" value="MlaE"/>
    <property type="match status" value="1"/>
</dbReference>
<keyword evidence="10 12" id="KW-1133">Transmembrane helix</keyword>
<dbReference type="InterPro" id="IPR003453">
    <property type="entry name" value="ABC_MlaE_roteobac"/>
</dbReference>
<feature type="transmembrane region" description="Helical" evidence="12">
    <location>
        <begin position="212"/>
        <end position="232"/>
    </location>
</feature>
<dbReference type="InterPro" id="IPR030802">
    <property type="entry name" value="Permease_MalE"/>
</dbReference>
<dbReference type="Proteomes" id="UP000255108">
    <property type="component" value="Unassembled WGS sequence"/>
</dbReference>
<reference evidence="13 15" key="1">
    <citation type="submission" date="2018-06" db="EMBL/GenBank/DDBJ databases">
        <authorList>
            <consortium name="Pathogen Informatics"/>
            <person name="Doyle S."/>
        </authorList>
    </citation>
    <scope>NUCLEOTIDE SEQUENCE [LARGE SCALE GENOMIC DNA]</scope>
    <source>
        <strain evidence="13 15">NCTC11159</strain>
    </source>
</reference>
<evidence type="ECO:0000256" key="6">
    <source>
        <dbReference type="ARBA" id="ARBA00022448"/>
    </source>
</evidence>
<evidence type="ECO:0000256" key="5">
    <source>
        <dbReference type="ARBA" id="ARBA00020857"/>
    </source>
</evidence>